<dbReference type="STRING" id="1300347.I601_2183"/>
<dbReference type="Proteomes" id="UP000077868">
    <property type="component" value="Chromosome"/>
</dbReference>
<protein>
    <submittedName>
        <fullName evidence="2">Uncharacterized protein</fullName>
    </submittedName>
</protein>
<keyword evidence="1" id="KW-0732">Signal</keyword>
<dbReference type="PATRIC" id="fig|1300347.3.peg.2178"/>
<dbReference type="AlphaFoldDB" id="A0A1A9GK08"/>
<reference evidence="2 3" key="1">
    <citation type="submission" date="2016-03" db="EMBL/GenBank/DDBJ databases">
        <title>Complete genome sequence of a soil Actinobacterium, Nocardioides dokdonensis FR1436.</title>
        <authorList>
            <person name="Kwon S.-K."/>
            <person name="Kim K."/>
            <person name="Kim J.F."/>
        </authorList>
    </citation>
    <scope>NUCLEOTIDE SEQUENCE [LARGE SCALE GENOMIC DNA]</scope>
    <source>
        <strain evidence="2 3">FR1436</strain>
    </source>
</reference>
<organism evidence="2 3">
    <name type="scientific">Nocardioides dokdonensis FR1436</name>
    <dbReference type="NCBI Taxonomy" id="1300347"/>
    <lineage>
        <taxon>Bacteria</taxon>
        <taxon>Bacillati</taxon>
        <taxon>Actinomycetota</taxon>
        <taxon>Actinomycetes</taxon>
        <taxon>Propionibacteriales</taxon>
        <taxon>Nocardioidaceae</taxon>
        <taxon>Nocardioides</taxon>
    </lineage>
</organism>
<dbReference type="RefSeq" id="WP_068109325.1">
    <property type="nucleotide sequence ID" value="NZ_CP015079.1"/>
</dbReference>
<dbReference type="EMBL" id="CP015079">
    <property type="protein sequence ID" value="ANH38608.1"/>
    <property type="molecule type" value="Genomic_DNA"/>
</dbReference>
<dbReference type="OrthoDB" id="3784699at2"/>
<accession>A0A1A9GK08</accession>
<evidence type="ECO:0000313" key="3">
    <source>
        <dbReference type="Proteomes" id="UP000077868"/>
    </source>
</evidence>
<keyword evidence="3" id="KW-1185">Reference proteome</keyword>
<gene>
    <name evidence="2" type="ORF">I601_2183</name>
</gene>
<evidence type="ECO:0000256" key="1">
    <source>
        <dbReference type="SAM" id="SignalP"/>
    </source>
</evidence>
<evidence type="ECO:0000313" key="2">
    <source>
        <dbReference type="EMBL" id="ANH38608.1"/>
    </source>
</evidence>
<name>A0A1A9GK08_9ACTN</name>
<dbReference type="KEGG" id="ndk:I601_2183"/>
<feature type="chain" id="PRO_5008388326" evidence="1">
    <location>
        <begin position="31"/>
        <end position="284"/>
    </location>
</feature>
<sequence>MPTTPLTRLAGVVTSLTLLLAGLSLAPAQAAEPSSSAPAADSTADRSRTKPLKVTTVGVSCECGGAGYHWGWRVVSLQFKGVRKGHTYRAFVDGDRATETQSYGYASFSGVDHDFQHGETYSFRVKEYKRKRLVRTSKAKRYTIPTPVAHPEQAFLGVVEGEGEDFLVAGRTYSVSYEGQWQEGIQFAKGVDRFSTADGGFGWYEEEGYPLPWTEHAPDASLTLSPTEEHLGQSWNIYVVGSRPAPKDVPSQGIEAGDPVRGSEWGHRWYVSIISEEQAAELEG</sequence>
<feature type="signal peptide" evidence="1">
    <location>
        <begin position="1"/>
        <end position="30"/>
    </location>
</feature>
<proteinExistence type="predicted"/>